<dbReference type="PANTHER" id="PTHR30121">
    <property type="entry name" value="UNCHARACTERIZED PROTEIN YJGR-RELATED"/>
    <property type="match status" value="1"/>
</dbReference>
<dbReference type="Gene3D" id="1.10.8.730">
    <property type="match status" value="1"/>
</dbReference>
<dbReference type="RefSeq" id="WP_166153455.1">
    <property type="nucleotide sequence ID" value="NZ_JAAOIW010000011.1"/>
</dbReference>
<dbReference type="Gene3D" id="3.40.50.300">
    <property type="entry name" value="P-loop containing nucleotide triphosphate hydrolases"/>
    <property type="match status" value="1"/>
</dbReference>
<protein>
    <recommendedName>
        <fullName evidence="3">TraG P-loop domain-containing protein</fullName>
    </recommendedName>
</protein>
<dbReference type="InterPro" id="IPR051162">
    <property type="entry name" value="T4SS_component"/>
</dbReference>
<reference evidence="1" key="1">
    <citation type="submission" date="2020-03" db="EMBL/GenBank/DDBJ databases">
        <title>Draft sequencing of Paenibacilllus sp. S3N08.</title>
        <authorList>
            <person name="Kim D.-U."/>
        </authorList>
    </citation>
    <scope>NUCLEOTIDE SEQUENCE</scope>
    <source>
        <strain evidence="1">S3N08</strain>
    </source>
</reference>
<keyword evidence="2" id="KW-1185">Reference proteome</keyword>
<proteinExistence type="predicted"/>
<dbReference type="InterPro" id="IPR027417">
    <property type="entry name" value="P-loop_NTPase"/>
</dbReference>
<name>A0ABX0J9L7_9BACL</name>
<dbReference type="Proteomes" id="UP001165962">
    <property type="component" value="Unassembled WGS sequence"/>
</dbReference>
<dbReference type="PANTHER" id="PTHR30121:SF6">
    <property type="entry name" value="SLR6007 PROTEIN"/>
    <property type="match status" value="1"/>
</dbReference>
<dbReference type="EMBL" id="JAAOIW010000011">
    <property type="protein sequence ID" value="NHN33142.1"/>
    <property type="molecule type" value="Genomic_DNA"/>
</dbReference>
<evidence type="ECO:0000313" key="1">
    <source>
        <dbReference type="EMBL" id="NHN33142.1"/>
    </source>
</evidence>
<dbReference type="SUPFAM" id="SSF52540">
    <property type="entry name" value="P-loop containing nucleoside triphosphate hydrolases"/>
    <property type="match status" value="1"/>
</dbReference>
<gene>
    <name evidence="1" type="ORF">G9U52_25320</name>
</gene>
<comment type="caution">
    <text evidence="1">The sequence shown here is derived from an EMBL/GenBank/DDBJ whole genome shotgun (WGS) entry which is preliminary data.</text>
</comment>
<accession>A0ABX0J9L7</accession>
<evidence type="ECO:0008006" key="3">
    <source>
        <dbReference type="Google" id="ProtNLM"/>
    </source>
</evidence>
<evidence type="ECO:0000313" key="2">
    <source>
        <dbReference type="Proteomes" id="UP001165962"/>
    </source>
</evidence>
<organism evidence="1 2">
    <name type="scientific">Paenibacillus agricola</name>
    <dbReference type="NCBI Taxonomy" id="2716264"/>
    <lineage>
        <taxon>Bacteria</taxon>
        <taxon>Bacillati</taxon>
        <taxon>Bacillota</taxon>
        <taxon>Bacilli</taxon>
        <taxon>Bacillales</taxon>
        <taxon>Paenibacillaceae</taxon>
        <taxon>Paenibacillus</taxon>
    </lineage>
</organism>
<sequence>MKFKLPFKFKWSTKKKNEQQDTQEQDKKIDNADERFDVKKSSFFDLIRLNGHEIPANIRDIGYQSEGSVGEYPFRSFLLEFGPTNLTTGSLDTLYRAGAVNVTFYITKLTKSQAVRIYKSAATDEGARLVNMLKSGNDLEAADAEKSMQQARRLLEEISDGYNDGFLGSCVATVYAPDEKTLDNIGMIIQDDLIGMDHNLRVLYDRQRDGWLSTLPTGNNRLNERGDRRFFDRSALVAASPFYSSKIPFTGGVPLGVNKHVYTMEFLNVFAPYLDSYTSLIVGASGSGKSFSSKHITATQVLLGYRIFSIDPDGENGPICRLMGGREVEIREGSTVCINVCAITEEEVEITLANGRRVNKVIVPIGSKIGQLLKFYDKLAGGLSSEEKSIVKKAIVDVFSDFGITENPETLYEDEKMAFKLESGGIDYRKKRKQEITLKDIYKRIMRNCTINPNYELLTYEALSDEFANRLLKVLRGFLNDYPDGKLLDGQNNFGDGKPVDNMLDEVCWINFNIKPIEGSDIYDLMNYVITTLGWEYFIKRPSLRKHRKRLKLEEAWRQKRIPGGMEFVEDMGRRSRKYNAGIDIITQDLMPFLDDPNGIAVVKNATSALFLRLGQISSEEKHTLKSIFNFSEGELDIICRRPPESSKDDSKGEGILRVGGSSAYIKVTVSDEMRKFIDTDPDYLQKHGLLPDMDIDGNLDSGGVEI</sequence>